<dbReference type="Proteomes" id="UP000426027">
    <property type="component" value="Chromosome"/>
</dbReference>
<organism evidence="1 2">
    <name type="scientific">Phnomibacter ginsenosidimutans</name>
    <dbReference type="NCBI Taxonomy" id="2676868"/>
    <lineage>
        <taxon>Bacteria</taxon>
        <taxon>Pseudomonadati</taxon>
        <taxon>Bacteroidota</taxon>
        <taxon>Chitinophagia</taxon>
        <taxon>Chitinophagales</taxon>
        <taxon>Chitinophagaceae</taxon>
        <taxon>Phnomibacter</taxon>
    </lineage>
</organism>
<dbReference type="AlphaFoldDB" id="A0A6I6G4G5"/>
<keyword evidence="2" id="KW-1185">Reference proteome</keyword>
<dbReference type="RefSeq" id="WP_157477337.1">
    <property type="nucleotide sequence ID" value="NZ_CP046566.1"/>
</dbReference>
<accession>A0A6I6G4G5</accession>
<evidence type="ECO:0000313" key="2">
    <source>
        <dbReference type="Proteomes" id="UP000426027"/>
    </source>
</evidence>
<dbReference type="EMBL" id="CP046566">
    <property type="protein sequence ID" value="QGW27506.1"/>
    <property type="molecule type" value="Genomic_DNA"/>
</dbReference>
<protein>
    <submittedName>
        <fullName evidence="1">Uncharacterized protein</fullName>
    </submittedName>
</protein>
<evidence type="ECO:0000313" key="1">
    <source>
        <dbReference type="EMBL" id="QGW27506.1"/>
    </source>
</evidence>
<proteinExistence type="predicted"/>
<dbReference type="KEGG" id="fls:GLV81_04805"/>
<sequence length="96" mass="10753">MLLHFSAAGFRQHSTTQNQCLSITGVPQSKPSSFQLHLFDEQGRRLPMLIAGVASPDSLTFLLPKGKLIMRCSFMGKQLDLGIVKRPMPDTIRFHQ</sequence>
<reference evidence="1 2" key="1">
    <citation type="submission" date="2019-11" db="EMBL/GenBank/DDBJ databases">
        <authorList>
            <person name="Im W.T."/>
        </authorList>
    </citation>
    <scope>NUCLEOTIDE SEQUENCE [LARGE SCALE GENOMIC DNA]</scope>
    <source>
        <strain evidence="1 2">SB-02</strain>
    </source>
</reference>
<gene>
    <name evidence="1" type="ORF">GLV81_04805</name>
</gene>
<name>A0A6I6G4G5_9BACT</name>